<organism evidence="1">
    <name type="scientific">Anguilla anguilla</name>
    <name type="common">European freshwater eel</name>
    <name type="synonym">Muraena anguilla</name>
    <dbReference type="NCBI Taxonomy" id="7936"/>
    <lineage>
        <taxon>Eukaryota</taxon>
        <taxon>Metazoa</taxon>
        <taxon>Chordata</taxon>
        <taxon>Craniata</taxon>
        <taxon>Vertebrata</taxon>
        <taxon>Euteleostomi</taxon>
        <taxon>Actinopterygii</taxon>
        <taxon>Neopterygii</taxon>
        <taxon>Teleostei</taxon>
        <taxon>Anguilliformes</taxon>
        <taxon>Anguillidae</taxon>
        <taxon>Anguilla</taxon>
    </lineage>
</organism>
<evidence type="ECO:0000313" key="1">
    <source>
        <dbReference type="EMBL" id="JAH31213.1"/>
    </source>
</evidence>
<proteinExistence type="predicted"/>
<protein>
    <submittedName>
        <fullName evidence="1">Uncharacterized protein</fullName>
    </submittedName>
</protein>
<reference evidence="1" key="1">
    <citation type="submission" date="2014-11" db="EMBL/GenBank/DDBJ databases">
        <authorList>
            <person name="Amaro Gonzalez C."/>
        </authorList>
    </citation>
    <scope>NUCLEOTIDE SEQUENCE</scope>
</reference>
<reference evidence="1" key="2">
    <citation type="journal article" date="2015" name="Fish Shellfish Immunol.">
        <title>Early steps in the European eel (Anguilla anguilla)-Vibrio vulnificus interaction in the gills: Role of the RtxA13 toxin.</title>
        <authorList>
            <person name="Callol A."/>
            <person name="Pajuelo D."/>
            <person name="Ebbesson L."/>
            <person name="Teles M."/>
            <person name="MacKenzie S."/>
            <person name="Amaro C."/>
        </authorList>
    </citation>
    <scope>NUCLEOTIDE SEQUENCE</scope>
</reference>
<sequence>MSENRSLTNSSTIQNNVNGVYNLKLCYSNRTYVKILDTQELENFPTLCERDL</sequence>
<dbReference type="AlphaFoldDB" id="A0A0E9RSG1"/>
<dbReference type="EMBL" id="GBXM01077364">
    <property type="protein sequence ID" value="JAH31213.1"/>
    <property type="molecule type" value="Transcribed_RNA"/>
</dbReference>
<accession>A0A0E9RSG1</accession>
<name>A0A0E9RSG1_ANGAN</name>